<proteinExistence type="predicted"/>
<dbReference type="OrthoDB" id="204633at2157"/>
<feature type="compositionally biased region" description="Basic and acidic residues" evidence="1">
    <location>
        <begin position="79"/>
        <end position="102"/>
    </location>
</feature>
<dbReference type="STRING" id="1095778.SAMN04489842_1286"/>
<dbReference type="Pfam" id="PF26264">
    <property type="entry name" value="Halo_Hfq_like"/>
    <property type="match status" value="1"/>
</dbReference>
<dbReference type="AlphaFoldDB" id="A0A1H1C631"/>
<sequence>MSPISRGSIFEGELDADDLDPLTRAYQNVVIYADANSEEVLYEGPIVVHANGWLELEGNRLLSPSAVHHVDVYDDETESDRSDDTGNDTDGRGDDRGDDNRTSRFSPR</sequence>
<dbReference type="InterPro" id="IPR058967">
    <property type="entry name" value="Hfq-like"/>
</dbReference>
<dbReference type="EMBL" id="FNLC01000001">
    <property type="protein sequence ID" value="SDQ59687.1"/>
    <property type="molecule type" value="Genomic_DNA"/>
</dbReference>
<evidence type="ECO:0000256" key="1">
    <source>
        <dbReference type="SAM" id="MobiDB-lite"/>
    </source>
</evidence>
<dbReference type="RefSeq" id="WP_090378931.1">
    <property type="nucleotide sequence ID" value="NZ_FNLC01000001.1"/>
</dbReference>
<accession>A0A1H1C631</accession>
<dbReference type="Proteomes" id="UP000198848">
    <property type="component" value="Unassembled WGS sequence"/>
</dbReference>
<gene>
    <name evidence="2" type="ORF">SAMN04489842_1286</name>
</gene>
<organism evidence="2 3">
    <name type="scientific">Natronobacterium texcoconense</name>
    <dbReference type="NCBI Taxonomy" id="1095778"/>
    <lineage>
        <taxon>Archaea</taxon>
        <taxon>Methanobacteriati</taxon>
        <taxon>Methanobacteriota</taxon>
        <taxon>Stenosarchaea group</taxon>
        <taxon>Halobacteria</taxon>
        <taxon>Halobacteriales</taxon>
        <taxon>Natrialbaceae</taxon>
        <taxon>Natronobacterium</taxon>
    </lineage>
</organism>
<name>A0A1H1C631_NATTX</name>
<evidence type="ECO:0000313" key="3">
    <source>
        <dbReference type="Proteomes" id="UP000198848"/>
    </source>
</evidence>
<evidence type="ECO:0000313" key="2">
    <source>
        <dbReference type="EMBL" id="SDQ59687.1"/>
    </source>
</evidence>
<reference evidence="3" key="1">
    <citation type="submission" date="2016-10" db="EMBL/GenBank/DDBJ databases">
        <authorList>
            <person name="Varghese N."/>
            <person name="Submissions S."/>
        </authorList>
    </citation>
    <scope>NUCLEOTIDE SEQUENCE [LARGE SCALE GENOMIC DNA]</scope>
    <source>
        <strain evidence="3">DSM 24767</strain>
    </source>
</reference>
<keyword evidence="3" id="KW-1185">Reference proteome</keyword>
<feature type="region of interest" description="Disordered" evidence="1">
    <location>
        <begin position="72"/>
        <end position="108"/>
    </location>
</feature>
<protein>
    <submittedName>
        <fullName evidence="2">Uncharacterized protein</fullName>
    </submittedName>
</protein>